<dbReference type="InterPro" id="IPR050090">
    <property type="entry name" value="Tyrosine_recombinase_XerCD"/>
</dbReference>
<keyword evidence="2" id="KW-0233">DNA recombination</keyword>
<dbReference type="Gene3D" id="1.10.443.10">
    <property type="entry name" value="Intergrase catalytic core"/>
    <property type="match status" value="1"/>
</dbReference>
<feature type="domain" description="Tyr recombinase" evidence="4">
    <location>
        <begin position="209"/>
        <end position="433"/>
    </location>
</feature>
<dbReference type="CDD" id="cd00397">
    <property type="entry name" value="DNA_BRE_C"/>
    <property type="match status" value="1"/>
</dbReference>
<dbReference type="PANTHER" id="PTHR30349">
    <property type="entry name" value="PHAGE INTEGRASE-RELATED"/>
    <property type="match status" value="1"/>
</dbReference>
<dbReference type="Proteomes" id="UP000572863">
    <property type="component" value="Unassembled WGS sequence"/>
</dbReference>
<evidence type="ECO:0000256" key="1">
    <source>
        <dbReference type="ARBA" id="ARBA00022908"/>
    </source>
</evidence>
<dbReference type="InterPro" id="IPR011010">
    <property type="entry name" value="DNA_brk_join_enz"/>
</dbReference>
<dbReference type="PANTHER" id="PTHR30349:SF64">
    <property type="entry name" value="PROPHAGE INTEGRASE INTD-RELATED"/>
    <property type="match status" value="1"/>
</dbReference>
<reference evidence="5 6" key="1">
    <citation type="submission" date="2020-04" db="EMBL/GenBank/DDBJ databases">
        <title>Molecular characterization of pseudomonads from Agaricus bisporus reveal novel blotch 2 pathogens in Western Europe.</title>
        <authorList>
            <person name="Taparia T."/>
            <person name="Krijger M."/>
            <person name="Haynes E."/>
            <person name="Elpinstone J.G."/>
            <person name="Noble R."/>
            <person name="Van Der Wolf J."/>
        </authorList>
    </citation>
    <scope>NUCLEOTIDE SEQUENCE [LARGE SCALE GENOMIC DNA]</scope>
    <source>
        <strain evidence="5 6">P7774</strain>
    </source>
</reference>
<dbReference type="InterPro" id="IPR002104">
    <property type="entry name" value="Integrase_catalytic"/>
</dbReference>
<evidence type="ECO:0000256" key="2">
    <source>
        <dbReference type="ARBA" id="ARBA00023172"/>
    </source>
</evidence>
<evidence type="ECO:0000313" key="6">
    <source>
        <dbReference type="Proteomes" id="UP000572863"/>
    </source>
</evidence>
<dbReference type="Pfam" id="PF00589">
    <property type="entry name" value="Phage_integrase"/>
    <property type="match status" value="1"/>
</dbReference>
<dbReference type="SUPFAM" id="SSF56349">
    <property type="entry name" value="DNA breaking-rejoining enzymes"/>
    <property type="match status" value="1"/>
</dbReference>
<sequence length="473" mass="52962">MKFAELIETTRNGLPTYRLICPDQNLAKCFDEWAYQIARKRKVKSLKAYAFAVKKFLNYLNEVDVLHGGLTAILLKDALDAYESYLVYGAKSESVIARNVANVLDCKSLGGSSIGVHFAGVNSFLVASEAAREGMIELQSSGYISEVPISPLPLTEGRSEDATTKVRYAIKSKSWFAGCVAGGARRVKRTRLSAVSKPSTLAYTDNAGGDDKAFPIDKCMELINSACCLRDAVLWSLLAASGGRISEALTLQLEDIIIDVDNPSGKKVLIIDPASRRNVLSKYVSERTLNNVTHKGRATTATYLIEPFASVFWVYLNEYMEEQRAQEKARHQPVFHRFLFRNLRNGKPIPASYQTVWERFNAAAIKVTGQSYGFHSLRHMYAYYLLNHCPSPANPKKFGLDLKVVQHLMGHKSIKSTERYARRDAKMLDATFAAINMLRMSASNYSVSTVQIMHLENEVEQLREELKKGREND</sequence>
<keyword evidence="3" id="KW-0175">Coiled coil</keyword>
<proteinExistence type="predicted"/>
<keyword evidence="6" id="KW-1185">Reference proteome</keyword>
<accession>A0ABX2QSE1</accession>
<dbReference type="EMBL" id="JACARY010000013">
    <property type="protein sequence ID" value="NWD94718.1"/>
    <property type="molecule type" value="Genomic_DNA"/>
</dbReference>
<evidence type="ECO:0000259" key="4">
    <source>
        <dbReference type="PROSITE" id="PS51898"/>
    </source>
</evidence>
<evidence type="ECO:0000313" key="5">
    <source>
        <dbReference type="EMBL" id="NWD94718.1"/>
    </source>
</evidence>
<protein>
    <submittedName>
        <fullName evidence="5">Site-specific integrase</fullName>
    </submittedName>
</protein>
<dbReference type="InterPro" id="IPR013762">
    <property type="entry name" value="Integrase-like_cat_sf"/>
</dbReference>
<gene>
    <name evidence="5" type="ORF">HX871_09855</name>
</gene>
<keyword evidence="1" id="KW-0229">DNA integration</keyword>
<comment type="caution">
    <text evidence="5">The sequence shown here is derived from an EMBL/GenBank/DDBJ whole genome shotgun (WGS) entry which is preliminary data.</text>
</comment>
<organism evidence="5 6">
    <name type="scientific">Pseudomonas reactans</name>
    <dbReference type="NCBI Taxonomy" id="117680"/>
    <lineage>
        <taxon>Bacteria</taxon>
        <taxon>Pseudomonadati</taxon>
        <taxon>Pseudomonadota</taxon>
        <taxon>Gammaproteobacteria</taxon>
        <taxon>Pseudomonadales</taxon>
        <taxon>Pseudomonadaceae</taxon>
        <taxon>Pseudomonas</taxon>
    </lineage>
</organism>
<dbReference type="RefSeq" id="WP_177059330.1">
    <property type="nucleotide sequence ID" value="NZ_JACARY010000013.1"/>
</dbReference>
<feature type="coiled-coil region" evidence="3">
    <location>
        <begin position="445"/>
        <end position="472"/>
    </location>
</feature>
<name>A0ABX2QSE1_9PSED</name>
<dbReference type="PROSITE" id="PS51898">
    <property type="entry name" value="TYR_RECOMBINASE"/>
    <property type="match status" value="1"/>
</dbReference>
<evidence type="ECO:0000256" key="3">
    <source>
        <dbReference type="SAM" id="Coils"/>
    </source>
</evidence>